<dbReference type="InterPro" id="IPR011050">
    <property type="entry name" value="Pectin_lyase_fold/virulence"/>
</dbReference>
<feature type="domain" description="Periplasmic copper-binding protein NosD beta helix" evidence="5">
    <location>
        <begin position="352"/>
        <end position="436"/>
    </location>
</feature>
<keyword evidence="4" id="KW-1133">Transmembrane helix</keyword>
<evidence type="ECO:0000313" key="7">
    <source>
        <dbReference type="EMBL" id="MEZ0494661.1"/>
    </source>
</evidence>
<keyword evidence="4" id="KW-0812">Transmembrane</keyword>
<gene>
    <name evidence="7" type="ORF">AB2L28_20685</name>
</gene>
<evidence type="ECO:0000256" key="1">
    <source>
        <dbReference type="ARBA" id="ARBA00004906"/>
    </source>
</evidence>
<comment type="pathway">
    <text evidence="1">Protein modification; protein ubiquitination.</text>
</comment>
<accession>A0ABV4I800</accession>
<dbReference type="PANTHER" id="PTHR22990">
    <property type="entry name" value="F-BOX ONLY PROTEIN"/>
    <property type="match status" value="1"/>
</dbReference>
<dbReference type="InterPro" id="IPR039448">
    <property type="entry name" value="Beta_helix"/>
</dbReference>
<comment type="caution">
    <text evidence="7">The sequence shown here is derived from an EMBL/GenBank/DDBJ whole genome shotgun (WGS) entry which is preliminary data.</text>
</comment>
<protein>
    <submittedName>
        <fullName evidence="7">Right-handed parallel beta-helix repeat-containing protein</fullName>
    </submittedName>
</protein>
<dbReference type="PANTHER" id="PTHR22990:SF15">
    <property type="entry name" value="F-BOX ONLY PROTEIN 10"/>
    <property type="match status" value="1"/>
</dbReference>
<dbReference type="InterPro" id="IPR022441">
    <property type="entry name" value="Para_beta_helix_rpt-2"/>
</dbReference>
<dbReference type="RefSeq" id="WP_370720892.1">
    <property type="nucleotide sequence ID" value="NZ_JBGGTQ010000017.1"/>
</dbReference>
<dbReference type="SUPFAM" id="SSF51126">
    <property type="entry name" value="Pectin lyase-like"/>
    <property type="match status" value="1"/>
</dbReference>
<proteinExistence type="predicted"/>
<keyword evidence="3" id="KW-0833">Ubl conjugation pathway</keyword>
<feature type="transmembrane region" description="Helical" evidence="4">
    <location>
        <begin position="20"/>
        <end position="40"/>
    </location>
</feature>
<keyword evidence="8" id="KW-1185">Reference proteome</keyword>
<evidence type="ECO:0000259" key="5">
    <source>
        <dbReference type="Pfam" id="PF05048"/>
    </source>
</evidence>
<dbReference type="EMBL" id="JBGGTQ010000017">
    <property type="protein sequence ID" value="MEZ0494661.1"/>
    <property type="molecule type" value="Genomic_DNA"/>
</dbReference>
<evidence type="ECO:0000259" key="6">
    <source>
        <dbReference type="Pfam" id="PF13229"/>
    </source>
</evidence>
<dbReference type="InterPro" id="IPR051550">
    <property type="entry name" value="SCF-Subunits/Alg-Epimerases"/>
</dbReference>
<evidence type="ECO:0000256" key="2">
    <source>
        <dbReference type="ARBA" id="ARBA00022737"/>
    </source>
</evidence>
<keyword evidence="2" id="KW-0677">Repeat</keyword>
<dbReference type="InterPro" id="IPR006626">
    <property type="entry name" value="PbH1"/>
</dbReference>
<dbReference type="InterPro" id="IPR012334">
    <property type="entry name" value="Pectin_lyas_fold"/>
</dbReference>
<dbReference type="Pfam" id="PF13229">
    <property type="entry name" value="Beta_helix"/>
    <property type="match status" value="1"/>
</dbReference>
<feature type="domain" description="Right handed beta helix" evidence="6">
    <location>
        <begin position="249"/>
        <end position="344"/>
    </location>
</feature>
<evidence type="ECO:0000256" key="3">
    <source>
        <dbReference type="ARBA" id="ARBA00022786"/>
    </source>
</evidence>
<dbReference type="NCBIfam" id="TIGR03804">
    <property type="entry name" value="para_beta_helix"/>
    <property type="match status" value="1"/>
</dbReference>
<reference evidence="7 8" key="1">
    <citation type="submission" date="2024-07" db="EMBL/GenBank/DDBJ databases">
        <authorList>
            <person name="Thanompreechachai J."/>
            <person name="Duangmal K."/>
        </authorList>
    </citation>
    <scope>NUCLEOTIDE SEQUENCE [LARGE SCALE GENOMIC DNA]</scope>
    <source>
        <strain evidence="7 8">TBRC 1896</strain>
    </source>
</reference>
<name>A0ABV4I800_9ACTN</name>
<sequence>MLVVSSRRAVRAHVSRRRLFAGIAATGVVPAALIVLALTFTGSPQAPKPENYSPIPLPKTVGAAELRERELDWSLDVKRSVADLTTPQVLVGPAGTLPTVALTPRPEPYTLTELGDRFPSVVRRGGGTTTLAAGVFVPAGATLDVAGERQSEVRLSSDDRGFASIISRGGTVRLNGTDDQPLRLLSWNEAAGAPDANLDDGRSFVLTIGGRMDLSGVTTERLGFGTGTTSGVAWRGKPVSSQNAEVVPAQGSVTDSVFRENWFGAYTFEAVGMNWTGNEFVDNSAYGFDPHDASNDFIVEENVAHGNGRHGFIFSRGCLRNVLRGNTSYGNAGHGFMIDDGRSVATANAEASVLTSDYNVIEDNVAYGNDGAGVLIEGGVGNLVSGNTLQDNYVGIRVKDGAQARIEDNVVLDNLLYGVHVLDSARDVAIVGNEFDGSWGSIGLGRQDVAQVSANAYGQYSVPLTVSGYSRELNMSPLQKVQLTLRWNPVLLLWAVVLGIPLVLLLVKAPAHTAGWVRRRAHR</sequence>
<dbReference type="SMART" id="SM00710">
    <property type="entry name" value="PbH1"/>
    <property type="match status" value="6"/>
</dbReference>
<dbReference type="Pfam" id="PF05048">
    <property type="entry name" value="NosD"/>
    <property type="match status" value="1"/>
</dbReference>
<evidence type="ECO:0000256" key="4">
    <source>
        <dbReference type="SAM" id="Phobius"/>
    </source>
</evidence>
<dbReference type="Proteomes" id="UP001566476">
    <property type="component" value="Unassembled WGS sequence"/>
</dbReference>
<keyword evidence="4" id="KW-0472">Membrane</keyword>
<dbReference type="InterPro" id="IPR007742">
    <property type="entry name" value="NosD_dom"/>
</dbReference>
<organism evidence="7 8">
    <name type="scientific">Kineococcus mangrovi</name>
    <dbReference type="NCBI Taxonomy" id="1660183"/>
    <lineage>
        <taxon>Bacteria</taxon>
        <taxon>Bacillati</taxon>
        <taxon>Actinomycetota</taxon>
        <taxon>Actinomycetes</taxon>
        <taxon>Kineosporiales</taxon>
        <taxon>Kineosporiaceae</taxon>
        <taxon>Kineococcus</taxon>
    </lineage>
</organism>
<dbReference type="Gene3D" id="2.160.20.10">
    <property type="entry name" value="Single-stranded right-handed beta-helix, Pectin lyase-like"/>
    <property type="match status" value="1"/>
</dbReference>
<feature type="transmembrane region" description="Helical" evidence="4">
    <location>
        <begin position="491"/>
        <end position="511"/>
    </location>
</feature>
<evidence type="ECO:0000313" key="8">
    <source>
        <dbReference type="Proteomes" id="UP001566476"/>
    </source>
</evidence>